<proteinExistence type="predicted"/>
<evidence type="ECO:0000256" key="1">
    <source>
        <dbReference type="SAM" id="MobiDB-lite"/>
    </source>
</evidence>
<evidence type="ECO:0000313" key="2">
    <source>
        <dbReference type="EMBL" id="UKJ89266.2"/>
    </source>
</evidence>
<name>A0A976QSE1_THEOR</name>
<feature type="region of interest" description="Disordered" evidence="1">
    <location>
        <begin position="572"/>
        <end position="598"/>
    </location>
</feature>
<feature type="region of interest" description="Disordered" evidence="1">
    <location>
        <begin position="343"/>
        <end position="410"/>
    </location>
</feature>
<dbReference type="OrthoDB" id="363084at2759"/>
<dbReference type="AlphaFoldDB" id="A0A976QSE1"/>
<accession>A0A976QSE1</accession>
<feature type="compositionally biased region" description="Polar residues" evidence="1">
    <location>
        <begin position="343"/>
        <end position="367"/>
    </location>
</feature>
<reference evidence="2" key="1">
    <citation type="submission" date="2022-07" db="EMBL/GenBank/DDBJ databases">
        <title>Evaluation of T. orientalis genome assembly methods using nanopore sequencing and analysis of variation between genomes.</title>
        <authorList>
            <person name="Yam J."/>
            <person name="Micallef M.L."/>
            <person name="Liu M."/>
            <person name="Djordjevic S.P."/>
            <person name="Bogema D.R."/>
            <person name="Jenkins C."/>
        </authorList>
    </citation>
    <scope>NUCLEOTIDE SEQUENCE</scope>
    <source>
        <strain evidence="2">Fish Creek</strain>
    </source>
</reference>
<sequence length="691" mass="76960">MNNDSKAVTVYMDDDKTKVFKKDGKNEPWNEIYTTTVNPKSVNITDDKETYFCSNRLDNNVRTFTAKKGFMFNDVREDNIHIWTTNNESEYANKVEYSKHSSGALGLTLYLCDGRRKLFVKESGYNCWHDIDLFKVNLKSINIDCEHDCYAFKNVLKNNLRTFTATAGFAFNYVIEYIDDKNRYQIWKANNENEYANKIEVDLMNNDAKAVTIHMAGDKTKVYKKDAKNEPWNEIYTTRVNPKPINIDDDKETYFYSNKFDNDVRTFTAKHGFMFNHARCFAKNTWVDIWKTDKEDEYSRKIEVWGYKLTIYIGEGTTGSTKVFIKGSDGKWEQCFFGCNRATETASEPQPSSMPVDNSTKTGGSPETTKEEGDVKAGVTSPEFGISQNAGEKDPANKEVGSNEGLKHGIYPELSGQSVYNEQAGPTPDGSFGHVMETGLSAEDGMKTDGHGVEISDHVMSTPGHFMTTGGPYDRDTISHGLTSPGSYSIPYDRDARAHGMTSPGSRSMPHDRYVHTHNMTAGLQAQEGMSSGRSFGPEYQYRGGSYRTLSSDYDVHPHGMPPTNRVTAPLNPVPEGDGYGSTPSGPYSHGPSGHMATGGYDMTSGGPHPEDDMMAGSHTMPTPGFGMSSPGTHGMPSSGSYSSDPSPHEMAMVQHLVDHSVLVMKAMNPLLPIFHTILMSIHMLRHLVME</sequence>
<dbReference type="Proteomes" id="UP000244803">
    <property type="component" value="Chromosome 3"/>
</dbReference>
<protein>
    <submittedName>
        <fullName evidence="2">Uncharacterized protein</fullName>
    </submittedName>
</protein>
<gene>
    <name evidence="2" type="ORF">MACJ_002514</name>
</gene>
<dbReference type="EMBL" id="CP056066">
    <property type="protein sequence ID" value="UKJ89266.2"/>
    <property type="molecule type" value="Genomic_DNA"/>
</dbReference>
<evidence type="ECO:0000313" key="3">
    <source>
        <dbReference type="Proteomes" id="UP000244803"/>
    </source>
</evidence>
<organism evidence="2 3">
    <name type="scientific">Theileria orientalis</name>
    <dbReference type="NCBI Taxonomy" id="68886"/>
    <lineage>
        <taxon>Eukaryota</taxon>
        <taxon>Sar</taxon>
        <taxon>Alveolata</taxon>
        <taxon>Apicomplexa</taxon>
        <taxon>Aconoidasida</taxon>
        <taxon>Piroplasmida</taxon>
        <taxon>Theileriidae</taxon>
        <taxon>Theileria</taxon>
    </lineage>
</organism>